<dbReference type="Proteomes" id="UP000238823">
    <property type="component" value="Unassembled WGS sequence"/>
</dbReference>
<dbReference type="Gene3D" id="3.30.420.10">
    <property type="entry name" value="Ribonuclease H-like superfamily/Ribonuclease H"/>
    <property type="match status" value="1"/>
</dbReference>
<dbReference type="InterPro" id="IPR001584">
    <property type="entry name" value="Integrase_cat-core"/>
</dbReference>
<dbReference type="NCBIfam" id="NF033516">
    <property type="entry name" value="transpos_IS3"/>
    <property type="match status" value="1"/>
</dbReference>
<dbReference type="Pfam" id="PF13333">
    <property type="entry name" value="rve_2"/>
    <property type="match status" value="1"/>
</dbReference>
<dbReference type="InterPro" id="IPR036397">
    <property type="entry name" value="RNaseH_sf"/>
</dbReference>
<accession>A0A2S9YWT4</accession>
<dbReference type="PANTHER" id="PTHR46889">
    <property type="entry name" value="TRANSPOSASE INSF FOR INSERTION SEQUENCE IS3B-RELATED"/>
    <property type="match status" value="1"/>
</dbReference>
<dbReference type="OrthoDB" id="9801287at2"/>
<dbReference type="PANTHER" id="PTHR46889:SF4">
    <property type="entry name" value="TRANSPOSASE INSO FOR INSERTION SEQUENCE ELEMENT IS911B-RELATED"/>
    <property type="match status" value="1"/>
</dbReference>
<dbReference type="SUPFAM" id="SSF53098">
    <property type="entry name" value="Ribonuclease H-like"/>
    <property type="match status" value="1"/>
</dbReference>
<evidence type="ECO:0000313" key="3">
    <source>
        <dbReference type="Proteomes" id="UP000238823"/>
    </source>
</evidence>
<evidence type="ECO:0000313" key="2">
    <source>
        <dbReference type="EMBL" id="PRQ09550.1"/>
    </source>
</evidence>
<dbReference type="PROSITE" id="PS50994">
    <property type="entry name" value="INTEGRASE"/>
    <property type="match status" value="1"/>
</dbReference>
<proteinExistence type="predicted"/>
<dbReference type="InterPro" id="IPR050900">
    <property type="entry name" value="Transposase_IS3/IS150/IS904"/>
</dbReference>
<dbReference type="InterPro" id="IPR048020">
    <property type="entry name" value="Transpos_IS3"/>
</dbReference>
<dbReference type="EMBL" id="PVNL01000016">
    <property type="protein sequence ID" value="PRQ09550.1"/>
    <property type="molecule type" value="Genomic_DNA"/>
</dbReference>
<dbReference type="Pfam" id="PF13276">
    <property type="entry name" value="HTH_21"/>
    <property type="match status" value="1"/>
</dbReference>
<comment type="caution">
    <text evidence="2">The sequence shown here is derived from an EMBL/GenBank/DDBJ whole genome shotgun (WGS) entry which is preliminary data.</text>
</comment>
<feature type="domain" description="Integrase catalytic" evidence="1">
    <location>
        <begin position="152"/>
        <end position="316"/>
    </location>
</feature>
<sequence length="325" mass="36883">MSREIHVRFCGGVRGRFPRATRLRQGKLVAAEAYELIHAERANFPIKLMCRVLEVSRSGYYASLTRVPSNRAKDNELLNQQITEIFDQSRGTYGSPRVTEELEAQGFTVDRKRVARQMAKLGLSADLKPKFRNADSEPTNPAAPNVLERRFDIDEPDRVWVSDITYVWTIAGWVYLAVVIDLFSRRVVGWSSADHMRADLVLDALSAALGSREPSQQGLLFHSDQGSQYKATRVRETLDDAGITCSMSRRGNCWDNAVAEAFFASLKREHVYRKIFLTHEDAMTSIAEWIEVFYNGQRRHSTIGYCSPVEYERNFYAANAVSQAA</sequence>
<dbReference type="InterPro" id="IPR012337">
    <property type="entry name" value="RNaseH-like_sf"/>
</dbReference>
<dbReference type="InterPro" id="IPR025948">
    <property type="entry name" value="HTH-like_dom"/>
</dbReference>
<dbReference type="Pfam" id="PF00665">
    <property type="entry name" value="rve"/>
    <property type="match status" value="1"/>
</dbReference>
<name>A0A2S9YWT4_9BACT</name>
<dbReference type="GO" id="GO:0003676">
    <property type="term" value="F:nucleic acid binding"/>
    <property type="evidence" value="ECO:0007669"/>
    <property type="project" value="InterPro"/>
</dbReference>
<gene>
    <name evidence="2" type="ORF">ENSA7_07300</name>
</gene>
<dbReference type="AlphaFoldDB" id="A0A2S9YWT4"/>
<reference evidence="2 3" key="1">
    <citation type="submission" date="2018-03" db="EMBL/GenBank/DDBJ databases">
        <title>Draft Genome Sequences of the Obligatory Marine Myxobacteria Enhygromyxa salina SWB007.</title>
        <authorList>
            <person name="Poehlein A."/>
            <person name="Moghaddam J.A."/>
            <person name="Harms H."/>
            <person name="Alanjari M."/>
            <person name="Koenig G.M."/>
            <person name="Daniel R."/>
            <person name="Schaeberle T.F."/>
        </authorList>
    </citation>
    <scope>NUCLEOTIDE SEQUENCE [LARGE SCALE GENOMIC DNA]</scope>
    <source>
        <strain evidence="2 3">SWB007</strain>
    </source>
</reference>
<evidence type="ECO:0000259" key="1">
    <source>
        <dbReference type="PROSITE" id="PS50994"/>
    </source>
</evidence>
<dbReference type="GO" id="GO:0015074">
    <property type="term" value="P:DNA integration"/>
    <property type="evidence" value="ECO:0007669"/>
    <property type="project" value="InterPro"/>
</dbReference>
<protein>
    <submittedName>
        <fullName evidence="2">IS2 transposase TnpB</fullName>
    </submittedName>
</protein>
<organism evidence="2 3">
    <name type="scientific">Enhygromyxa salina</name>
    <dbReference type="NCBI Taxonomy" id="215803"/>
    <lineage>
        <taxon>Bacteria</taxon>
        <taxon>Pseudomonadati</taxon>
        <taxon>Myxococcota</taxon>
        <taxon>Polyangia</taxon>
        <taxon>Nannocystales</taxon>
        <taxon>Nannocystaceae</taxon>
        <taxon>Enhygromyxa</taxon>
    </lineage>
</organism>
<dbReference type="RefSeq" id="WP_106087809.1">
    <property type="nucleotide sequence ID" value="NZ_PVNL01000016.1"/>
</dbReference>